<evidence type="ECO:0000313" key="4">
    <source>
        <dbReference type="Proteomes" id="UP000289340"/>
    </source>
</evidence>
<dbReference type="EMBL" id="QZWG01000017">
    <property type="protein sequence ID" value="RZB56560.1"/>
    <property type="molecule type" value="Genomic_DNA"/>
</dbReference>
<proteinExistence type="predicted"/>
<keyword evidence="1" id="KW-0472">Membrane</keyword>
<keyword evidence="1" id="KW-0812">Transmembrane</keyword>
<evidence type="ECO:0000256" key="1">
    <source>
        <dbReference type="SAM" id="Phobius"/>
    </source>
</evidence>
<accession>A0A0B2PMU9</accession>
<dbReference type="AlphaFoldDB" id="A0A0B2PMU9"/>
<feature type="transmembrane region" description="Helical" evidence="1">
    <location>
        <begin position="12"/>
        <end position="29"/>
    </location>
</feature>
<gene>
    <name evidence="3" type="ORF">D0Y65_045621</name>
    <name evidence="2" type="ORF">glysoja_030866</name>
</gene>
<organism evidence="2">
    <name type="scientific">Glycine soja</name>
    <name type="common">Wild soybean</name>
    <dbReference type="NCBI Taxonomy" id="3848"/>
    <lineage>
        <taxon>Eukaryota</taxon>
        <taxon>Viridiplantae</taxon>
        <taxon>Streptophyta</taxon>
        <taxon>Embryophyta</taxon>
        <taxon>Tracheophyta</taxon>
        <taxon>Spermatophyta</taxon>
        <taxon>Magnoliopsida</taxon>
        <taxon>eudicotyledons</taxon>
        <taxon>Gunneridae</taxon>
        <taxon>Pentapetalae</taxon>
        <taxon>rosids</taxon>
        <taxon>fabids</taxon>
        <taxon>Fabales</taxon>
        <taxon>Fabaceae</taxon>
        <taxon>Papilionoideae</taxon>
        <taxon>50 kb inversion clade</taxon>
        <taxon>NPAAA clade</taxon>
        <taxon>indigoferoid/millettioid clade</taxon>
        <taxon>Phaseoleae</taxon>
        <taxon>Glycine</taxon>
        <taxon>Glycine subgen. Soja</taxon>
    </lineage>
</organism>
<reference evidence="3 4" key="2">
    <citation type="submission" date="2018-09" db="EMBL/GenBank/DDBJ databases">
        <title>A high-quality reference genome of wild soybean provides a powerful tool to mine soybean genomes.</title>
        <authorList>
            <person name="Xie M."/>
            <person name="Chung C.Y.L."/>
            <person name="Li M.-W."/>
            <person name="Wong F.-L."/>
            <person name="Chan T.-F."/>
            <person name="Lam H.-M."/>
        </authorList>
    </citation>
    <scope>NUCLEOTIDE SEQUENCE [LARGE SCALE GENOMIC DNA]</scope>
    <source>
        <strain evidence="4">cv. W05</strain>
        <tissue evidence="3">Hypocotyl of etiolated seedlings</tissue>
    </source>
</reference>
<sequence length="50" mass="5826">MPNAESKTHLYWGSILTYIILLNINNRALRQRKSCKLLIKDSINNRLLQG</sequence>
<dbReference type="Proteomes" id="UP000289340">
    <property type="component" value="Chromosome 17"/>
</dbReference>
<protein>
    <submittedName>
        <fullName evidence="2">Uncharacterized protein</fullName>
    </submittedName>
</protein>
<evidence type="ECO:0000313" key="3">
    <source>
        <dbReference type="EMBL" id="RZB56560.1"/>
    </source>
</evidence>
<reference evidence="2" key="1">
    <citation type="submission" date="2014-07" db="EMBL/GenBank/DDBJ databases">
        <title>Identification of a novel salt tolerance gene in wild soybean by whole-genome sequencing.</title>
        <authorList>
            <person name="Lam H.-M."/>
            <person name="Qi X."/>
            <person name="Li M.-W."/>
            <person name="Liu X."/>
            <person name="Xie M."/>
            <person name="Ni M."/>
            <person name="Xu X."/>
        </authorList>
    </citation>
    <scope>NUCLEOTIDE SEQUENCE [LARGE SCALE GENOMIC DNA]</scope>
    <source>
        <tissue evidence="2">Root</tissue>
    </source>
</reference>
<dbReference type="EMBL" id="KN664431">
    <property type="protein sequence ID" value="KHN10430.1"/>
    <property type="molecule type" value="Genomic_DNA"/>
</dbReference>
<keyword evidence="4" id="KW-1185">Reference proteome</keyword>
<evidence type="ECO:0000313" key="2">
    <source>
        <dbReference type="EMBL" id="KHN10430.1"/>
    </source>
</evidence>
<name>A0A0B2PMU9_GLYSO</name>
<dbReference type="Proteomes" id="UP000053555">
    <property type="component" value="Unassembled WGS sequence"/>
</dbReference>
<keyword evidence="1" id="KW-1133">Transmembrane helix</keyword>